<dbReference type="PANTHER" id="PTHR11365">
    <property type="entry name" value="5-OXOPROLINASE RELATED"/>
    <property type="match status" value="1"/>
</dbReference>
<evidence type="ECO:0000259" key="1">
    <source>
        <dbReference type="Pfam" id="PF01968"/>
    </source>
</evidence>
<dbReference type="InterPro" id="IPR002821">
    <property type="entry name" value="Hydantoinase_A"/>
</dbReference>
<dbReference type="InterPro" id="IPR049517">
    <property type="entry name" value="ACX-like_C"/>
</dbReference>
<keyword evidence="5" id="KW-1185">Reference proteome</keyword>
<dbReference type="EMBL" id="JAAVNE010000007">
    <property type="protein sequence ID" value="NKC30474.1"/>
    <property type="molecule type" value="Genomic_DNA"/>
</dbReference>
<dbReference type="Pfam" id="PF01968">
    <property type="entry name" value="Hydantoinase_A"/>
    <property type="match status" value="1"/>
</dbReference>
<gene>
    <name evidence="4" type="ORF">HEQ75_06340</name>
</gene>
<dbReference type="Pfam" id="PF19278">
    <property type="entry name" value="Hydant_A_C"/>
    <property type="match status" value="1"/>
</dbReference>
<feature type="domain" description="Acetophenone carboxylase-like C-terminal" evidence="3">
    <location>
        <begin position="512"/>
        <end position="675"/>
    </location>
</feature>
<dbReference type="InterPro" id="IPR045079">
    <property type="entry name" value="Oxoprolinase-like"/>
</dbReference>
<dbReference type="SUPFAM" id="SSF53067">
    <property type="entry name" value="Actin-like ATPase domain"/>
    <property type="match status" value="1"/>
</dbReference>
<dbReference type="RefSeq" id="WP_168028355.1">
    <property type="nucleotide sequence ID" value="NZ_JAAVNE010000007.1"/>
</dbReference>
<protein>
    <submittedName>
        <fullName evidence="4">Hydantoinase/oxoprolinase family protein</fullName>
    </submittedName>
</protein>
<dbReference type="Proteomes" id="UP000787635">
    <property type="component" value="Unassembled WGS sequence"/>
</dbReference>
<reference evidence="4 5" key="1">
    <citation type="submission" date="2020-03" db="EMBL/GenBank/DDBJ databases">
        <title>Roseomonas selenitidurans sp. nov. isolated from urban soil.</title>
        <authorList>
            <person name="Liu H."/>
        </authorList>
    </citation>
    <scope>NUCLEOTIDE SEQUENCE [LARGE SCALE GENOMIC DNA]</scope>
    <source>
        <strain evidence="4 5">BU-1</strain>
    </source>
</reference>
<comment type="caution">
    <text evidence="4">The sequence shown here is derived from an EMBL/GenBank/DDBJ whole genome shotgun (WGS) entry which is preliminary data.</text>
</comment>
<sequence length="697" mass="72745">MGAARRLRIGVDVGGTFTDLALVDEATGRIVFHKVPSTPADPSQAIETGILGLLQRAGGAAAEVAFLGHGTTVATNMVIERRGARTGLLTTQGFRDVLEIGRQTRPHLYDYAVTRPAPLVPRRRRLEVAERVTADGAVLRPLDEAAVAAATEALLAEGVESIAIGFLHAWRDRRHEAAARRVVERVAPGLYLSCSHEVLPEFREFDRFSTTVLNAYVGPRMARYLDRLQGRVRGAGITAPPYTVHSNGGLMSVATAGAAPVRTCLSGPAAGVIGAAVVAGQAGFPDVVTFDVGGTSTDVAVIAGGAATSTSARDVAGHPVKVPAIGIDVIGAGGGSVAFIDAGGGLKVGPRSVGAEPGPVAYGRGGTEPTLTDANIVLGRLDPVALLRGAMPVDAAAARAAVQARIATPLGLSLEQAALGIIRVAVANMGRAIRGVTTERGYAPEAFALFAYGGAGPLHATEVAAECGIPVVVVPREPGTMCARGILLADVALDFVRSEIAPLDEAAWAHAATRFAEMQAEAEAWLESEAVPPDRRDADRAVDLRYQGQNFEVRVKLPDAAATLDAVLDSFAQEHARTYGYAIPGRTVELVNCRLTALGRMPRGAPEPPPAGGAVEAARIGLRDCYFDAEIGWRSTPVYDRDLLPACARLAGPAIIEEMSATTVAFPGQTVELDDDGNIVLRQPARTARRQELTAHA</sequence>
<organism evidence="4 5">
    <name type="scientific">Falsiroseomonas selenitidurans</name>
    <dbReference type="NCBI Taxonomy" id="2716335"/>
    <lineage>
        <taxon>Bacteria</taxon>
        <taxon>Pseudomonadati</taxon>
        <taxon>Pseudomonadota</taxon>
        <taxon>Alphaproteobacteria</taxon>
        <taxon>Acetobacterales</taxon>
        <taxon>Roseomonadaceae</taxon>
        <taxon>Falsiroseomonas</taxon>
    </lineage>
</organism>
<dbReference type="Pfam" id="PF05378">
    <property type="entry name" value="Hydant_A_N"/>
    <property type="match status" value="1"/>
</dbReference>
<feature type="domain" description="Hydantoinase/oxoprolinase N-terminal" evidence="2">
    <location>
        <begin position="8"/>
        <end position="185"/>
    </location>
</feature>
<feature type="domain" description="Hydantoinase A/oxoprolinase" evidence="1">
    <location>
        <begin position="207"/>
        <end position="492"/>
    </location>
</feature>
<dbReference type="Gene3D" id="3.30.420.40">
    <property type="match status" value="1"/>
</dbReference>
<dbReference type="InterPro" id="IPR043129">
    <property type="entry name" value="ATPase_NBD"/>
</dbReference>
<proteinExistence type="predicted"/>
<evidence type="ECO:0000259" key="3">
    <source>
        <dbReference type="Pfam" id="PF19278"/>
    </source>
</evidence>
<dbReference type="InterPro" id="IPR008040">
    <property type="entry name" value="Hydant_A_N"/>
</dbReference>
<name>A0ABX1E005_9PROT</name>
<evidence type="ECO:0000259" key="2">
    <source>
        <dbReference type="Pfam" id="PF05378"/>
    </source>
</evidence>
<dbReference type="PANTHER" id="PTHR11365:SF23">
    <property type="entry name" value="HYPOTHETICAL 5-OXOPROLINASE (EUROFUNG)-RELATED"/>
    <property type="match status" value="1"/>
</dbReference>
<evidence type="ECO:0000313" key="4">
    <source>
        <dbReference type="EMBL" id="NKC30474.1"/>
    </source>
</evidence>
<evidence type="ECO:0000313" key="5">
    <source>
        <dbReference type="Proteomes" id="UP000787635"/>
    </source>
</evidence>
<accession>A0ABX1E005</accession>